<keyword evidence="2" id="KW-0812">Transmembrane</keyword>
<dbReference type="SUPFAM" id="SSF46626">
    <property type="entry name" value="Cytochrome c"/>
    <property type="match status" value="1"/>
</dbReference>
<feature type="domain" description="Cytochrome C Planctomycete-type" evidence="3">
    <location>
        <begin position="157"/>
        <end position="214"/>
    </location>
</feature>
<feature type="region of interest" description="Disordered" evidence="1">
    <location>
        <begin position="184"/>
        <end position="221"/>
    </location>
</feature>
<dbReference type="PANTHER" id="PTHR35889">
    <property type="entry name" value="CYCLOINULO-OLIGOSACCHARIDE FRUCTANOTRANSFERASE-RELATED"/>
    <property type="match status" value="1"/>
</dbReference>
<evidence type="ECO:0000313" key="4">
    <source>
        <dbReference type="EMBL" id="MDY3560086.1"/>
    </source>
</evidence>
<organism evidence="4 5">
    <name type="scientific">Gemmata algarum</name>
    <dbReference type="NCBI Taxonomy" id="2975278"/>
    <lineage>
        <taxon>Bacteria</taxon>
        <taxon>Pseudomonadati</taxon>
        <taxon>Planctomycetota</taxon>
        <taxon>Planctomycetia</taxon>
        <taxon>Gemmatales</taxon>
        <taxon>Gemmataceae</taxon>
        <taxon>Gemmata</taxon>
    </lineage>
</organism>
<feature type="compositionally biased region" description="Basic and acidic residues" evidence="1">
    <location>
        <begin position="87"/>
        <end position="138"/>
    </location>
</feature>
<feature type="region of interest" description="Disordered" evidence="1">
    <location>
        <begin position="61"/>
        <end position="143"/>
    </location>
</feature>
<keyword evidence="2" id="KW-1133">Transmembrane helix</keyword>
<protein>
    <recommendedName>
        <fullName evidence="3">Cytochrome C Planctomycete-type domain-containing protein</fullName>
    </recommendedName>
</protein>
<dbReference type="EMBL" id="JAXBLV010000174">
    <property type="protein sequence ID" value="MDY3560086.1"/>
    <property type="molecule type" value="Genomic_DNA"/>
</dbReference>
<proteinExistence type="predicted"/>
<evidence type="ECO:0000256" key="1">
    <source>
        <dbReference type="SAM" id="MobiDB-lite"/>
    </source>
</evidence>
<evidence type="ECO:0000256" key="2">
    <source>
        <dbReference type="SAM" id="Phobius"/>
    </source>
</evidence>
<dbReference type="InterPro" id="IPR011429">
    <property type="entry name" value="Cyt_c_Planctomycete-type"/>
</dbReference>
<keyword evidence="5" id="KW-1185">Reference proteome</keyword>
<reference evidence="5" key="1">
    <citation type="journal article" date="2023" name="Mar. Drugs">
        <title>Gemmata algarum, a Novel Planctomycete Isolated from an Algal Mat, Displays Antimicrobial Activity.</title>
        <authorList>
            <person name="Kumar G."/>
            <person name="Kallscheuer N."/>
            <person name="Kashif M."/>
            <person name="Ahamad S."/>
            <person name="Jagadeeshwari U."/>
            <person name="Pannikurungottu S."/>
            <person name="Haufschild T."/>
            <person name="Kabuu M."/>
            <person name="Sasikala C."/>
            <person name="Jogler C."/>
            <person name="Ramana C."/>
        </authorList>
    </citation>
    <scope>NUCLEOTIDE SEQUENCE [LARGE SCALE GENOMIC DNA]</scope>
    <source>
        <strain evidence="5">JC673</strain>
    </source>
</reference>
<accession>A0ABU5EY37</accession>
<comment type="caution">
    <text evidence="4">The sequence shown here is derived from an EMBL/GenBank/DDBJ whole genome shotgun (WGS) entry which is preliminary data.</text>
</comment>
<keyword evidence="2" id="KW-0472">Membrane</keyword>
<evidence type="ECO:0000259" key="3">
    <source>
        <dbReference type="Pfam" id="PF07635"/>
    </source>
</evidence>
<dbReference type="Pfam" id="PF07635">
    <property type="entry name" value="PSCyt1"/>
    <property type="match status" value="1"/>
</dbReference>
<evidence type="ECO:0000313" key="5">
    <source>
        <dbReference type="Proteomes" id="UP001272242"/>
    </source>
</evidence>
<feature type="compositionally biased region" description="Basic and acidic residues" evidence="1">
    <location>
        <begin position="1"/>
        <end position="10"/>
    </location>
</feature>
<feature type="region of interest" description="Disordered" evidence="1">
    <location>
        <begin position="1"/>
        <end position="27"/>
    </location>
</feature>
<dbReference type="PRINTS" id="PR01217">
    <property type="entry name" value="PRICHEXTENSN"/>
</dbReference>
<name>A0ABU5EY37_9BACT</name>
<dbReference type="Gene3D" id="1.10.760.10">
    <property type="entry name" value="Cytochrome c-like domain"/>
    <property type="match status" value="1"/>
</dbReference>
<dbReference type="RefSeq" id="WP_320686734.1">
    <property type="nucleotide sequence ID" value="NZ_JAXBLV010000174.1"/>
</dbReference>
<dbReference type="InterPro" id="IPR036909">
    <property type="entry name" value="Cyt_c-like_dom_sf"/>
</dbReference>
<gene>
    <name evidence="4" type="ORF">R5W23_001311</name>
</gene>
<sequence length="244" mass="26586">MASKRASRDFDPDDDQAPLPRNTLSTNGQWFFGSLYAGLALIGFSFGVWAGANRPKVEIVEAKKDPDRSTAQATPVVKPPATPTVEPKAKEPEPEPMPKEKEKEPEPTPEPKKKEPEPEPKKKEPEPAPKKKEPEPKKVTAKPVAFKELEPIFRSYCNNCHGAAGKPKAGVDLRTAAAILKGGTGGAIVKPGDPENSSLYLSMKPPDATMPPDGKPGPNEKELKLIHDWIAGGAKPRRTVRRRR</sequence>
<dbReference type="Proteomes" id="UP001272242">
    <property type="component" value="Unassembled WGS sequence"/>
</dbReference>
<dbReference type="PANTHER" id="PTHR35889:SF3">
    <property type="entry name" value="F-BOX DOMAIN-CONTAINING PROTEIN"/>
    <property type="match status" value="1"/>
</dbReference>
<feature type="transmembrane region" description="Helical" evidence="2">
    <location>
        <begin position="30"/>
        <end position="52"/>
    </location>
</feature>